<protein>
    <recommendedName>
        <fullName evidence="1">GerMN domain-containing protein</fullName>
    </recommendedName>
</protein>
<keyword evidence="3" id="KW-1185">Reference proteome</keyword>
<feature type="domain" description="GerMN" evidence="1">
    <location>
        <begin position="149"/>
        <end position="237"/>
    </location>
</feature>
<reference evidence="2 3" key="1">
    <citation type="journal article" date="2013" name="Genome Announc.">
        <title>Genome Sequence of the Sulfate-Reducing Bacterium Desulfotomaculum hydrothermale Lam5(T).</title>
        <authorList>
            <person name="Amin O."/>
            <person name="Fardeau M.L."/>
            <person name="Valette O."/>
            <person name="Hirschler-Rea A."/>
            <person name="Barbe V."/>
            <person name="Medigue C."/>
            <person name="Vacherie B."/>
            <person name="Ollivier B."/>
            <person name="Bertin P.N."/>
            <person name="Dolla A."/>
        </authorList>
    </citation>
    <scope>NUCLEOTIDE SEQUENCE [LARGE SCALE GENOMIC DNA]</scope>
    <source>
        <strain evidence="3">Lam5 / DSM 18033</strain>
    </source>
</reference>
<dbReference type="Pfam" id="PF10646">
    <property type="entry name" value="Germane"/>
    <property type="match status" value="1"/>
</dbReference>
<accession>K8DZK5</accession>
<dbReference type="eggNOG" id="COG5401">
    <property type="taxonomic scope" value="Bacteria"/>
</dbReference>
<evidence type="ECO:0000313" key="3">
    <source>
        <dbReference type="Proteomes" id="UP000009315"/>
    </source>
</evidence>
<gene>
    <name evidence="2" type="ORF">DESHY_40097</name>
</gene>
<evidence type="ECO:0000313" key="2">
    <source>
        <dbReference type="EMBL" id="CCO08547.1"/>
    </source>
</evidence>
<dbReference type="eggNOG" id="COG3672">
    <property type="taxonomic scope" value="Bacteria"/>
</dbReference>
<sequence>MDKQIQVIVDGRLLNFTTDPVILNGRLMIQPAPLCEALGANYLLDSSTETFIVRYDAIYLIIPVNEANGYKNGAAVPFYPPAQRINGTYMVPLRALAETLNLSLHWDSVKYVATVNSRMNVVVYYPVMTETNAYLKKEVHSIPYTKGVARAALEELIHGQPLTPGAVKVIPEATRILSITVEQGLAVVNFSQEVLAANAGAYMEYLGIYSIVNTLTEFTTIKQVAFKVENKLDDEILSWWGHVGIYNQPFNRLLIMVMD</sequence>
<dbReference type="InterPro" id="IPR036582">
    <property type="entry name" value="Mao_N_sf"/>
</dbReference>
<dbReference type="RefSeq" id="WP_008412029.1">
    <property type="nucleotide sequence ID" value="NZ_CAOS01000011.1"/>
</dbReference>
<dbReference type="Proteomes" id="UP000009315">
    <property type="component" value="Unassembled WGS sequence"/>
</dbReference>
<dbReference type="InterPro" id="IPR019606">
    <property type="entry name" value="GerMN"/>
</dbReference>
<dbReference type="InterPro" id="IPR012854">
    <property type="entry name" value="Cu_amine_oxidase-like_N"/>
</dbReference>
<dbReference type="SUPFAM" id="SSF55383">
    <property type="entry name" value="Copper amine oxidase, domain N"/>
    <property type="match status" value="1"/>
</dbReference>
<comment type="caution">
    <text evidence="2">The sequence shown here is derived from an EMBL/GenBank/DDBJ whole genome shotgun (WGS) entry which is preliminary data.</text>
</comment>
<dbReference type="STRING" id="1121428.DESHY_40097"/>
<name>K8DZK5_9FIRM</name>
<dbReference type="AlphaFoldDB" id="K8DZK5"/>
<organism evidence="2 3">
    <name type="scientific">Desulforamulus hydrothermalis Lam5 = DSM 18033</name>
    <dbReference type="NCBI Taxonomy" id="1121428"/>
    <lineage>
        <taxon>Bacteria</taxon>
        <taxon>Bacillati</taxon>
        <taxon>Bacillota</taxon>
        <taxon>Clostridia</taxon>
        <taxon>Eubacteriales</taxon>
        <taxon>Peptococcaceae</taxon>
        <taxon>Desulforamulus</taxon>
    </lineage>
</organism>
<dbReference type="Pfam" id="PF07833">
    <property type="entry name" value="Cu_amine_oxidN1"/>
    <property type="match status" value="1"/>
</dbReference>
<dbReference type="EMBL" id="CAOS01000011">
    <property type="protein sequence ID" value="CCO08547.1"/>
    <property type="molecule type" value="Genomic_DNA"/>
</dbReference>
<dbReference type="SMART" id="SM00909">
    <property type="entry name" value="Germane"/>
    <property type="match status" value="1"/>
</dbReference>
<evidence type="ECO:0000259" key="1">
    <source>
        <dbReference type="SMART" id="SM00909"/>
    </source>
</evidence>
<dbReference type="Gene3D" id="3.30.457.10">
    <property type="entry name" value="Copper amine oxidase-like, N-terminal domain"/>
    <property type="match status" value="1"/>
</dbReference>
<proteinExistence type="predicted"/>